<proteinExistence type="predicted"/>
<dbReference type="AlphaFoldDB" id="A0A840QTM5"/>
<dbReference type="Proteomes" id="UP000551878">
    <property type="component" value="Unassembled WGS sequence"/>
</dbReference>
<organism evidence="1 2">
    <name type="scientific">Texcoconibacillus texcoconensis</name>
    <dbReference type="NCBI Taxonomy" id="1095777"/>
    <lineage>
        <taxon>Bacteria</taxon>
        <taxon>Bacillati</taxon>
        <taxon>Bacillota</taxon>
        <taxon>Bacilli</taxon>
        <taxon>Bacillales</taxon>
        <taxon>Bacillaceae</taxon>
        <taxon>Texcoconibacillus</taxon>
    </lineage>
</organism>
<evidence type="ECO:0000313" key="1">
    <source>
        <dbReference type="EMBL" id="MBB5174700.1"/>
    </source>
</evidence>
<sequence>MLRHDRWVVVGSPTNTLLEDYILADFLQGDSGQVIFDRVPFTIKEDEKVGII</sequence>
<accession>A0A840QTM5</accession>
<keyword evidence="2" id="KW-1185">Reference proteome</keyword>
<evidence type="ECO:0000313" key="2">
    <source>
        <dbReference type="Proteomes" id="UP000551878"/>
    </source>
</evidence>
<dbReference type="EMBL" id="JACHHB010000015">
    <property type="protein sequence ID" value="MBB5174700.1"/>
    <property type="molecule type" value="Genomic_DNA"/>
</dbReference>
<protein>
    <submittedName>
        <fullName evidence="1">Uncharacterized protein</fullName>
    </submittedName>
</protein>
<gene>
    <name evidence="1" type="ORF">HNQ41_002917</name>
</gene>
<reference evidence="1 2" key="1">
    <citation type="submission" date="2020-08" db="EMBL/GenBank/DDBJ databases">
        <title>Genomic Encyclopedia of Type Strains, Phase IV (KMG-IV): sequencing the most valuable type-strain genomes for metagenomic binning, comparative biology and taxonomic classification.</title>
        <authorList>
            <person name="Goeker M."/>
        </authorList>
    </citation>
    <scope>NUCLEOTIDE SEQUENCE [LARGE SCALE GENOMIC DNA]</scope>
    <source>
        <strain evidence="1 2">DSM 24696</strain>
    </source>
</reference>
<name>A0A840QTM5_9BACI</name>
<comment type="caution">
    <text evidence="1">The sequence shown here is derived from an EMBL/GenBank/DDBJ whole genome shotgun (WGS) entry which is preliminary data.</text>
</comment>